<sequence>MPRFNVTEALFSSSDGTLIYAEAIGNKNLPAIVFIHGLTLTTLAWAHILHDPRLLEHFYLVAYDMRGHGRSGKPLTMEGHSSKLYADDFAAVSKGFDLKSPLCNGWSLGATVAADITTHLGPTAISGIIWTAPLPYIDPEVIGAVAKPAVQDLLPGLATETDAVLALQTRHKFIDTLFNDPPSVPVDIKWSWAGSSSLIPPSLVPIVTSRPQDPTALFKAGANGLPLLIISGGNDSQLRGEPAWEIAGKHFKDLTIHNIPDGSHAPFYDNKDEYVQEVLKFAKRVFKIHA</sequence>
<keyword evidence="3" id="KW-1185">Reference proteome</keyword>
<gene>
    <name evidence="2" type="ORF">D9611_003059</name>
</gene>
<evidence type="ECO:0000313" key="2">
    <source>
        <dbReference type="EMBL" id="KAF5336930.1"/>
    </source>
</evidence>
<dbReference type="Pfam" id="PF12697">
    <property type="entry name" value="Abhydrolase_6"/>
    <property type="match status" value="1"/>
</dbReference>
<evidence type="ECO:0000259" key="1">
    <source>
        <dbReference type="Pfam" id="PF12697"/>
    </source>
</evidence>
<dbReference type="SUPFAM" id="SSF53474">
    <property type="entry name" value="alpha/beta-Hydrolases"/>
    <property type="match status" value="1"/>
</dbReference>
<dbReference type="EMBL" id="JAACJK010000057">
    <property type="protein sequence ID" value="KAF5336930.1"/>
    <property type="molecule type" value="Genomic_DNA"/>
</dbReference>
<dbReference type="PANTHER" id="PTHR43194:SF2">
    <property type="entry name" value="PEROXISOMAL MEMBRANE PROTEIN LPX1"/>
    <property type="match status" value="1"/>
</dbReference>
<reference evidence="2 3" key="1">
    <citation type="journal article" date="2020" name="ISME J.">
        <title>Uncovering the hidden diversity of litter-decomposition mechanisms in mushroom-forming fungi.</title>
        <authorList>
            <person name="Floudas D."/>
            <person name="Bentzer J."/>
            <person name="Ahren D."/>
            <person name="Johansson T."/>
            <person name="Persson P."/>
            <person name="Tunlid A."/>
        </authorList>
    </citation>
    <scope>NUCLEOTIDE SEQUENCE [LARGE SCALE GENOMIC DNA]</scope>
    <source>
        <strain evidence="2 3">CBS 175.51</strain>
    </source>
</reference>
<feature type="domain" description="AB hydrolase-1" evidence="1">
    <location>
        <begin position="32"/>
        <end position="276"/>
    </location>
</feature>
<evidence type="ECO:0000313" key="3">
    <source>
        <dbReference type="Proteomes" id="UP000541558"/>
    </source>
</evidence>
<dbReference type="InterPro" id="IPR050228">
    <property type="entry name" value="Carboxylesterase_BioH"/>
</dbReference>
<name>A0A8H5C7Z4_9AGAR</name>
<dbReference type="OrthoDB" id="408373at2759"/>
<dbReference type="Proteomes" id="UP000541558">
    <property type="component" value="Unassembled WGS sequence"/>
</dbReference>
<comment type="caution">
    <text evidence="2">The sequence shown here is derived from an EMBL/GenBank/DDBJ whole genome shotgun (WGS) entry which is preliminary data.</text>
</comment>
<proteinExistence type="predicted"/>
<organism evidence="2 3">
    <name type="scientific">Ephemerocybe angulata</name>
    <dbReference type="NCBI Taxonomy" id="980116"/>
    <lineage>
        <taxon>Eukaryota</taxon>
        <taxon>Fungi</taxon>
        <taxon>Dikarya</taxon>
        <taxon>Basidiomycota</taxon>
        <taxon>Agaricomycotina</taxon>
        <taxon>Agaricomycetes</taxon>
        <taxon>Agaricomycetidae</taxon>
        <taxon>Agaricales</taxon>
        <taxon>Agaricineae</taxon>
        <taxon>Psathyrellaceae</taxon>
        <taxon>Ephemerocybe</taxon>
    </lineage>
</organism>
<dbReference type="Gene3D" id="3.40.50.1820">
    <property type="entry name" value="alpha/beta hydrolase"/>
    <property type="match status" value="1"/>
</dbReference>
<protein>
    <recommendedName>
        <fullName evidence="1">AB hydrolase-1 domain-containing protein</fullName>
    </recommendedName>
</protein>
<dbReference type="InterPro" id="IPR000073">
    <property type="entry name" value="AB_hydrolase_1"/>
</dbReference>
<accession>A0A8H5C7Z4</accession>
<dbReference type="PANTHER" id="PTHR43194">
    <property type="entry name" value="HYDROLASE ALPHA/BETA FOLD FAMILY"/>
    <property type="match status" value="1"/>
</dbReference>
<dbReference type="InterPro" id="IPR029058">
    <property type="entry name" value="AB_hydrolase_fold"/>
</dbReference>
<dbReference type="AlphaFoldDB" id="A0A8H5C7Z4"/>